<reference evidence="1 2" key="1">
    <citation type="journal article" date="2018" name="Front. Plant Sci.">
        <title>Red Clover (Trifolium pratense) and Zigzag Clover (T. medium) - A Picture of Genomic Similarities and Differences.</title>
        <authorList>
            <person name="Dluhosova J."/>
            <person name="Istvanek J."/>
            <person name="Nedelnik J."/>
            <person name="Repkova J."/>
        </authorList>
    </citation>
    <scope>NUCLEOTIDE SEQUENCE [LARGE SCALE GENOMIC DNA]</scope>
    <source>
        <strain evidence="2">cv. 10/8</strain>
        <tissue evidence="1">Leaf</tissue>
    </source>
</reference>
<proteinExistence type="predicted"/>
<evidence type="ECO:0000313" key="1">
    <source>
        <dbReference type="EMBL" id="MCI87991.1"/>
    </source>
</evidence>
<name>A0A392VLY1_9FABA</name>
<feature type="non-terminal residue" evidence="1">
    <location>
        <position position="1"/>
    </location>
</feature>
<sequence length="20" mass="1985">DILLVVVSLRGSSFGGGVPL</sequence>
<dbReference type="AlphaFoldDB" id="A0A392VLY1"/>
<organism evidence="1 2">
    <name type="scientific">Trifolium medium</name>
    <dbReference type="NCBI Taxonomy" id="97028"/>
    <lineage>
        <taxon>Eukaryota</taxon>
        <taxon>Viridiplantae</taxon>
        <taxon>Streptophyta</taxon>
        <taxon>Embryophyta</taxon>
        <taxon>Tracheophyta</taxon>
        <taxon>Spermatophyta</taxon>
        <taxon>Magnoliopsida</taxon>
        <taxon>eudicotyledons</taxon>
        <taxon>Gunneridae</taxon>
        <taxon>Pentapetalae</taxon>
        <taxon>rosids</taxon>
        <taxon>fabids</taxon>
        <taxon>Fabales</taxon>
        <taxon>Fabaceae</taxon>
        <taxon>Papilionoideae</taxon>
        <taxon>50 kb inversion clade</taxon>
        <taxon>NPAAA clade</taxon>
        <taxon>Hologalegina</taxon>
        <taxon>IRL clade</taxon>
        <taxon>Trifolieae</taxon>
        <taxon>Trifolium</taxon>
    </lineage>
</organism>
<dbReference type="Proteomes" id="UP000265520">
    <property type="component" value="Unassembled WGS sequence"/>
</dbReference>
<evidence type="ECO:0000313" key="2">
    <source>
        <dbReference type="Proteomes" id="UP000265520"/>
    </source>
</evidence>
<comment type="caution">
    <text evidence="1">The sequence shown here is derived from an EMBL/GenBank/DDBJ whole genome shotgun (WGS) entry which is preliminary data.</text>
</comment>
<dbReference type="EMBL" id="LXQA011180818">
    <property type="protein sequence ID" value="MCI87991.1"/>
    <property type="molecule type" value="Genomic_DNA"/>
</dbReference>
<keyword evidence="2" id="KW-1185">Reference proteome</keyword>
<accession>A0A392VLY1</accession>
<protein>
    <submittedName>
        <fullName evidence="1">Uncharacterized protein</fullName>
    </submittedName>
</protein>